<evidence type="ECO:0000259" key="1">
    <source>
        <dbReference type="Pfam" id="PF10592"/>
    </source>
</evidence>
<sequence>MAKSKKSIIDKNIEKFINENFDRKDRNKDASKHFEWFVNSMHICFYSSIFFNSDSKIGKKIGLGSSEGGDAFFASINNFQKIYSLNDDVDEIISYIKDPKNEVKSITFHFIQAKKVENIEWNQVLHLFEIPYKIWNGDAFDKSQPLLIKVQEFIDSITDESDEILKKFTHKIEIIFYTIKDAENIDKLKKDWETNINGKIGQLKRWFDQGNIVFDVRGYDFLNSVYQKVNSNEYELNVSKNNIKEIGDDYLIGYITAKELLDCIAPIIAEEKRTLYTDVFKNNIRLYLGNETSVNRGIEKTLKEESHKFHYYNNGLTITTLSINKDNSKNYSIKPVNIVNGCQTANSIYNVASSTPSLPIEDIKIPVRIIQTESEEDYNNITIRTNNQNGVDIQDLISITEIQKELENKFGSLTLFNKQFLYKRQKTQEDSFDVDFIVQIDDILRASFSTIMLIPNKVSGYFDKTTAKYIEYIFDETLIDIYVRSTILLKFIEEKIEDDNLEFARLKYHILYLMYKFLNKGIEIGKLEEFIRNKVSDQEEEDIRSVEEVSKTILCNLNKILYNDATKFNNLFSFIIKKITDNYPQFLDLSTKAKEKILYKPVEKLYRTRTTPVFENFEQVFTENIDDILNNTTENGTNPTTNN</sequence>
<feature type="domain" description="Abortive phage infection protein C-terminal" evidence="1">
    <location>
        <begin position="280"/>
        <end position="555"/>
    </location>
</feature>
<dbReference type="InterPro" id="IPR018891">
    <property type="entry name" value="AIPR_C"/>
</dbReference>
<dbReference type="RefSeq" id="WP_128091370.1">
    <property type="nucleotide sequence ID" value="NZ_UARG01000017.1"/>
</dbReference>
<accession>A0A2X2RA59</accession>
<dbReference type="EMBL" id="UARG01000017">
    <property type="protein sequence ID" value="SQA78086.1"/>
    <property type="molecule type" value="Genomic_DNA"/>
</dbReference>
<name>A0A2X2RA59_CAPOC</name>
<dbReference type="Proteomes" id="UP000249891">
    <property type="component" value="Unassembled WGS sequence"/>
</dbReference>
<organism evidence="2 3">
    <name type="scientific">Capnocytophaga ochracea</name>
    <dbReference type="NCBI Taxonomy" id="1018"/>
    <lineage>
        <taxon>Bacteria</taxon>
        <taxon>Pseudomonadati</taxon>
        <taxon>Bacteroidota</taxon>
        <taxon>Flavobacteriia</taxon>
        <taxon>Flavobacteriales</taxon>
        <taxon>Flavobacteriaceae</taxon>
        <taxon>Capnocytophaga</taxon>
    </lineage>
</organism>
<reference evidence="2 3" key="1">
    <citation type="submission" date="2018-06" db="EMBL/GenBank/DDBJ databases">
        <authorList>
            <consortium name="Pathogen Informatics"/>
            <person name="Doyle S."/>
        </authorList>
    </citation>
    <scope>NUCLEOTIDE SEQUENCE [LARGE SCALE GENOMIC DNA]</scope>
    <source>
        <strain evidence="2 3">NCTC11546</strain>
    </source>
</reference>
<proteinExistence type="predicted"/>
<dbReference type="Pfam" id="PF10592">
    <property type="entry name" value="AIPR"/>
    <property type="match status" value="1"/>
</dbReference>
<gene>
    <name evidence="2" type="ORF">NCTC11546_01313</name>
</gene>
<evidence type="ECO:0000313" key="3">
    <source>
        <dbReference type="Proteomes" id="UP000249891"/>
    </source>
</evidence>
<evidence type="ECO:0000313" key="2">
    <source>
        <dbReference type="EMBL" id="SQA78086.1"/>
    </source>
</evidence>
<dbReference type="AlphaFoldDB" id="A0A2X2RA59"/>
<protein>
    <submittedName>
        <fullName evidence="2">AIPR protein</fullName>
    </submittedName>
</protein>